<evidence type="ECO:0000313" key="1">
    <source>
        <dbReference type="EMBL" id="QHU19993.1"/>
    </source>
</evidence>
<name>A0A6C0KRV9_9ZZZZ</name>
<accession>A0A6C0KRV9</accession>
<proteinExistence type="predicted"/>
<organism evidence="1">
    <name type="scientific">viral metagenome</name>
    <dbReference type="NCBI Taxonomy" id="1070528"/>
    <lineage>
        <taxon>unclassified sequences</taxon>
        <taxon>metagenomes</taxon>
        <taxon>organismal metagenomes</taxon>
    </lineage>
</organism>
<sequence>MASSDNDNYCNECVRKCDGLNATCHPRTDSNVETLTKIVNDLIHIVNELKEKIDKMNQIETSCKNMDRHIQFVEESYENLCKSRPFTIASKVTNFLKGGKPNTIEN</sequence>
<reference evidence="1" key="1">
    <citation type="journal article" date="2020" name="Nature">
        <title>Giant virus diversity and host interactions through global metagenomics.</title>
        <authorList>
            <person name="Schulz F."/>
            <person name="Roux S."/>
            <person name="Paez-Espino D."/>
            <person name="Jungbluth S."/>
            <person name="Walsh D.A."/>
            <person name="Denef V.J."/>
            <person name="McMahon K.D."/>
            <person name="Konstantinidis K.T."/>
            <person name="Eloe-Fadrosh E.A."/>
            <person name="Kyrpides N.C."/>
            <person name="Woyke T."/>
        </authorList>
    </citation>
    <scope>NUCLEOTIDE SEQUENCE</scope>
    <source>
        <strain evidence="1">GVMAG-S-3300013014-136</strain>
    </source>
</reference>
<dbReference type="EMBL" id="MN740961">
    <property type="protein sequence ID" value="QHU19993.1"/>
    <property type="molecule type" value="Genomic_DNA"/>
</dbReference>
<dbReference type="AlphaFoldDB" id="A0A6C0KRV9"/>
<protein>
    <submittedName>
        <fullName evidence="1">Uncharacterized protein</fullName>
    </submittedName>
</protein>